<sequence>MQHTTGHILPAPTFNKIPRFEHQVHVIAPAALHAIGELFIEHDVQQHYGVGLLHRHFDLQDNQIMLHRLNAGDIDVCSVCDVHSVDATLLVPHSLYLNSMLTFEPFEYSLGDTRVPHFDTSFLDALRDLLISLALRETISLVPNPSDGMPNGIIVENTLAGIEATQSTVQPREWTPHKGDTAVITGWRFHQDQLGRLQIVEVKECVKNGAGVHNVT</sequence>
<protein>
    <submittedName>
        <fullName evidence="1">Uncharacterized protein</fullName>
    </submittedName>
</protein>
<accession>A0A6A6VRL9</accession>
<gene>
    <name evidence="1" type="ORF">EJ05DRAFT_446715</name>
</gene>
<name>A0A6A6VRL9_9PEZI</name>
<evidence type="ECO:0000313" key="1">
    <source>
        <dbReference type="EMBL" id="KAF2752404.1"/>
    </source>
</evidence>
<proteinExistence type="predicted"/>
<organism evidence="1 2">
    <name type="scientific">Pseudovirgaria hyperparasitica</name>
    <dbReference type="NCBI Taxonomy" id="470096"/>
    <lineage>
        <taxon>Eukaryota</taxon>
        <taxon>Fungi</taxon>
        <taxon>Dikarya</taxon>
        <taxon>Ascomycota</taxon>
        <taxon>Pezizomycotina</taxon>
        <taxon>Dothideomycetes</taxon>
        <taxon>Dothideomycetes incertae sedis</taxon>
        <taxon>Acrospermales</taxon>
        <taxon>Acrospermaceae</taxon>
        <taxon>Pseudovirgaria</taxon>
    </lineage>
</organism>
<keyword evidence="2" id="KW-1185">Reference proteome</keyword>
<dbReference type="OrthoDB" id="3816339at2759"/>
<reference evidence="1" key="1">
    <citation type="journal article" date="2020" name="Stud. Mycol.">
        <title>101 Dothideomycetes genomes: a test case for predicting lifestyles and emergence of pathogens.</title>
        <authorList>
            <person name="Haridas S."/>
            <person name="Albert R."/>
            <person name="Binder M."/>
            <person name="Bloem J."/>
            <person name="Labutti K."/>
            <person name="Salamov A."/>
            <person name="Andreopoulos B."/>
            <person name="Baker S."/>
            <person name="Barry K."/>
            <person name="Bills G."/>
            <person name="Bluhm B."/>
            <person name="Cannon C."/>
            <person name="Castanera R."/>
            <person name="Culley D."/>
            <person name="Daum C."/>
            <person name="Ezra D."/>
            <person name="Gonzalez J."/>
            <person name="Henrissat B."/>
            <person name="Kuo A."/>
            <person name="Liang C."/>
            <person name="Lipzen A."/>
            <person name="Lutzoni F."/>
            <person name="Magnuson J."/>
            <person name="Mondo S."/>
            <person name="Nolan M."/>
            <person name="Ohm R."/>
            <person name="Pangilinan J."/>
            <person name="Park H.-J."/>
            <person name="Ramirez L."/>
            <person name="Alfaro M."/>
            <person name="Sun H."/>
            <person name="Tritt A."/>
            <person name="Yoshinaga Y."/>
            <person name="Zwiers L.-H."/>
            <person name="Turgeon B."/>
            <person name="Goodwin S."/>
            <person name="Spatafora J."/>
            <person name="Crous P."/>
            <person name="Grigoriev I."/>
        </authorList>
    </citation>
    <scope>NUCLEOTIDE SEQUENCE</scope>
    <source>
        <strain evidence="1">CBS 121739</strain>
    </source>
</reference>
<dbReference type="RefSeq" id="XP_033594862.1">
    <property type="nucleotide sequence ID" value="XM_033742249.1"/>
</dbReference>
<evidence type="ECO:0000313" key="2">
    <source>
        <dbReference type="Proteomes" id="UP000799437"/>
    </source>
</evidence>
<dbReference type="Proteomes" id="UP000799437">
    <property type="component" value="Unassembled WGS sequence"/>
</dbReference>
<dbReference type="GeneID" id="54483303"/>
<dbReference type="EMBL" id="ML996643">
    <property type="protein sequence ID" value="KAF2752404.1"/>
    <property type="molecule type" value="Genomic_DNA"/>
</dbReference>
<dbReference type="AlphaFoldDB" id="A0A6A6VRL9"/>